<dbReference type="Proteomes" id="UP001607303">
    <property type="component" value="Unassembled WGS sequence"/>
</dbReference>
<accession>A0ABD2CP28</accession>
<reference evidence="2 3" key="1">
    <citation type="journal article" date="2024" name="Ann. Entomol. Soc. Am.">
        <title>Genomic analyses of the southern and eastern yellowjacket wasps (Hymenoptera: Vespidae) reveal evolutionary signatures of social life.</title>
        <authorList>
            <person name="Catto M.A."/>
            <person name="Caine P.B."/>
            <person name="Orr S.E."/>
            <person name="Hunt B.G."/>
            <person name="Goodisman M.A.D."/>
        </authorList>
    </citation>
    <scope>NUCLEOTIDE SEQUENCE [LARGE SCALE GENOMIC DNA]</scope>
    <source>
        <strain evidence="2">232</strain>
        <tissue evidence="2">Head and thorax</tissue>
    </source>
</reference>
<comment type="caution">
    <text evidence="2">The sequence shown here is derived from an EMBL/GenBank/DDBJ whole genome shotgun (WGS) entry which is preliminary data.</text>
</comment>
<name>A0ABD2CP28_VESMC</name>
<dbReference type="EMBL" id="JAYRBN010000039">
    <property type="protein sequence ID" value="KAL2745908.1"/>
    <property type="molecule type" value="Genomic_DNA"/>
</dbReference>
<keyword evidence="3" id="KW-1185">Reference proteome</keyword>
<proteinExistence type="predicted"/>
<organism evidence="2 3">
    <name type="scientific">Vespula maculifrons</name>
    <name type="common">Eastern yellow jacket</name>
    <name type="synonym">Wasp</name>
    <dbReference type="NCBI Taxonomy" id="7453"/>
    <lineage>
        <taxon>Eukaryota</taxon>
        <taxon>Metazoa</taxon>
        <taxon>Ecdysozoa</taxon>
        <taxon>Arthropoda</taxon>
        <taxon>Hexapoda</taxon>
        <taxon>Insecta</taxon>
        <taxon>Pterygota</taxon>
        <taxon>Neoptera</taxon>
        <taxon>Endopterygota</taxon>
        <taxon>Hymenoptera</taxon>
        <taxon>Apocrita</taxon>
        <taxon>Aculeata</taxon>
        <taxon>Vespoidea</taxon>
        <taxon>Vespidae</taxon>
        <taxon>Vespinae</taxon>
        <taxon>Vespula</taxon>
    </lineage>
</organism>
<sequence>MRIVKKKKKKEINKRFNDHSFPLRTDNDVWKIIDNDERYNYSNYFNGFISDRNKCCDTDLTRTGPKRGRSSNQNHPLYRR</sequence>
<gene>
    <name evidence="2" type="ORF">V1477_005826</name>
</gene>
<evidence type="ECO:0000313" key="3">
    <source>
        <dbReference type="Proteomes" id="UP001607303"/>
    </source>
</evidence>
<evidence type="ECO:0000256" key="1">
    <source>
        <dbReference type="SAM" id="MobiDB-lite"/>
    </source>
</evidence>
<protein>
    <submittedName>
        <fullName evidence="2">Uncharacterized protein</fullName>
    </submittedName>
</protein>
<dbReference type="AlphaFoldDB" id="A0ABD2CP28"/>
<feature type="compositionally biased region" description="Polar residues" evidence="1">
    <location>
        <begin position="70"/>
        <end position="80"/>
    </location>
</feature>
<evidence type="ECO:0000313" key="2">
    <source>
        <dbReference type="EMBL" id="KAL2745908.1"/>
    </source>
</evidence>
<feature type="region of interest" description="Disordered" evidence="1">
    <location>
        <begin position="59"/>
        <end position="80"/>
    </location>
</feature>